<feature type="modified residue" description="4-aspartylphosphate" evidence="1">
    <location>
        <position position="59"/>
    </location>
</feature>
<evidence type="ECO:0000313" key="4">
    <source>
        <dbReference type="Proteomes" id="UP000003919"/>
    </source>
</evidence>
<comment type="caution">
    <text evidence="3">The sequence shown here is derived from an EMBL/GenBank/DDBJ whole genome shotgun (WGS) entry which is preliminary data.</text>
</comment>
<sequence>MRDTLTIFYADDDLDDLEFFKKIIQMNGGNYRLITHKNGDQLLQALENPPPSPALLFLDINMPGMNGLDILKTLRESERYMKLPIIMLSTTKEDSVIQKSLELGASYYVPKASNFKELKQSIEFALQINWGNFVPNQNNFLYHSN</sequence>
<dbReference type="AlphaFoldDB" id="A3I0U9"/>
<dbReference type="PANTHER" id="PTHR44520:SF2">
    <property type="entry name" value="RESPONSE REGULATOR RCP1"/>
    <property type="match status" value="1"/>
</dbReference>
<dbReference type="EMBL" id="AAXU02000001">
    <property type="protein sequence ID" value="EAZ80095.1"/>
    <property type="molecule type" value="Genomic_DNA"/>
</dbReference>
<dbReference type="eggNOG" id="COG4566">
    <property type="taxonomic scope" value="Bacteria"/>
</dbReference>
<dbReference type="Gene3D" id="3.40.50.2300">
    <property type="match status" value="1"/>
</dbReference>
<dbReference type="HOGENOM" id="CLU_000445_69_17_10"/>
<dbReference type="PANTHER" id="PTHR44520">
    <property type="entry name" value="RESPONSE REGULATOR RCP1-RELATED"/>
    <property type="match status" value="1"/>
</dbReference>
<proteinExistence type="predicted"/>
<dbReference type="InterPro" id="IPR052893">
    <property type="entry name" value="TCS_response_regulator"/>
</dbReference>
<protein>
    <submittedName>
        <fullName evidence="3">CpxR family transcriptional regulator</fullName>
    </submittedName>
</protein>
<dbReference type="GO" id="GO:0000160">
    <property type="term" value="P:phosphorelay signal transduction system"/>
    <property type="evidence" value="ECO:0007669"/>
    <property type="project" value="InterPro"/>
</dbReference>
<keyword evidence="1" id="KW-0597">Phosphoprotein</keyword>
<dbReference type="InterPro" id="IPR011006">
    <property type="entry name" value="CheY-like_superfamily"/>
</dbReference>
<dbReference type="OrthoDB" id="7631574at2"/>
<organism evidence="3 4">
    <name type="scientific">Algoriphagus machipongonensis</name>
    <dbReference type="NCBI Taxonomy" id="388413"/>
    <lineage>
        <taxon>Bacteria</taxon>
        <taxon>Pseudomonadati</taxon>
        <taxon>Bacteroidota</taxon>
        <taxon>Cytophagia</taxon>
        <taxon>Cytophagales</taxon>
        <taxon>Cyclobacteriaceae</taxon>
        <taxon>Algoriphagus</taxon>
    </lineage>
</organism>
<dbReference type="Proteomes" id="UP000003919">
    <property type="component" value="Unassembled WGS sequence"/>
</dbReference>
<dbReference type="SUPFAM" id="SSF52172">
    <property type="entry name" value="CheY-like"/>
    <property type="match status" value="1"/>
</dbReference>
<dbReference type="InterPro" id="IPR001789">
    <property type="entry name" value="Sig_transdc_resp-reg_receiver"/>
</dbReference>
<dbReference type="STRING" id="388413.ALPR1_15739"/>
<evidence type="ECO:0000259" key="2">
    <source>
        <dbReference type="PROSITE" id="PS50110"/>
    </source>
</evidence>
<gene>
    <name evidence="3" type="ORF">ALPR1_15739</name>
</gene>
<dbReference type="SMART" id="SM00448">
    <property type="entry name" value="REC"/>
    <property type="match status" value="1"/>
</dbReference>
<keyword evidence="4" id="KW-1185">Reference proteome</keyword>
<feature type="domain" description="Response regulatory" evidence="2">
    <location>
        <begin position="6"/>
        <end position="126"/>
    </location>
</feature>
<name>A3I0U9_9BACT</name>
<reference evidence="3 4" key="1">
    <citation type="journal article" date="2011" name="J. Bacteriol.">
        <title>Complete genome sequence of Algoriphagus sp. PR1, bacterial prey of a colony-forming choanoflagellate.</title>
        <authorList>
            <person name="Alegado R.A."/>
            <person name="Ferriera S."/>
            <person name="Nusbaum C."/>
            <person name="Young S.K."/>
            <person name="Zeng Q."/>
            <person name="Imamovic A."/>
            <person name="Fairclough S.R."/>
            <person name="King N."/>
        </authorList>
    </citation>
    <scope>NUCLEOTIDE SEQUENCE [LARGE SCALE GENOMIC DNA]</scope>
    <source>
        <strain evidence="3 4">PR1</strain>
    </source>
</reference>
<dbReference type="RefSeq" id="WP_008201926.1">
    <property type="nucleotide sequence ID" value="NZ_CM001023.1"/>
</dbReference>
<evidence type="ECO:0000256" key="1">
    <source>
        <dbReference type="PROSITE-ProRule" id="PRU00169"/>
    </source>
</evidence>
<accession>A3I0U9</accession>
<dbReference type="PROSITE" id="PS50110">
    <property type="entry name" value="RESPONSE_REGULATORY"/>
    <property type="match status" value="1"/>
</dbReference>
<evidence type="ECO:0000313" key="3">
    <source>
        <dbReference type="EMBL" id="EAZ80095.1"/>
    </source>
</evidence>
<dbReference type="Pfam" id="PF00072">
    <property type="entry name" value="Response_reg"/>
    <property type="match status" value="1"/>
</dbReference>